<evidence type="ECO:0000313" key="10">
    <source>
        <dbReference type="EMBL" id="PMD47700.1"/>
    </source>
</evidence>
<dbReference type="PANTHER" id="PTHR48022">
    <property type="entry name" value="PLASTIDIC GLUCOSE TRANSPORTER 4"/>
    <property type="match status" value="1"/>
</dbReference>
<feature type="transmembrane region" description="Helical" evidence="8">
    <location>
        <begin position="458"/>
        <end position="479"/>
    </location>
</feature>
<dbReference type="PANTHER" id="PTHR48022:SF67">
    <property type="entry name" value="QUINATE TRANSPORTER, PUTATIVE (AFU_ORTHOLOGUE AFUA_4G14670)-RELATED"/>
    <property type="match status" value="1"/>
</dbReference>
<dbReference type="EMBL" id="KZ613938">
    <property type="protein sequence ID" value="PMD47700.1"/>
    <property type="molecule type" value="Genomic_DNA"/>
</dbReference>
<dbReference type="NCBIfam" id="TIGR00879">
    <property type="entry name" value="SP"/>
    <property type="match status" value="1"/>
</dbReference>
<dbReference type="InterPro" id="IPR020846">
    <property type="entry name" value="MFS_dom"/>
</dbReference>
<feature type="transmembrane region" description="Helical" evidence="8">
    <location>
        <begin position="146"/>
        <end position="166"/>
    </location>
</feature>
<evidence type="ECO:0000256" key="8">
    <source>
        <dbReference type="SAM" id="Phobius"/>
    </source>
</evidence>
<keyword evidence="6 8" id="KW-0472">Membrane</keyword>
<dbReference type="SUPFAM" id="SSF103473">
    <property type="entry name" value="MFS general substrate transporter"/>
    <property type="match status" value="1"/>
</dbReference>
<dbReference type="FunFam" id="1.20.1250.20:FF:000026">
    <property type="entry name" value="MFS quinate transporter QutD"/>
    <property type="match status" value="1"/>
</dbReference>
<feature type="transmembrane region" description="Helical" evidence="8">
    <location>
        <begin position="390"/>
        <end position="411"/>
    </location>
</feature>
<dbReference type="Gene3D" id="1.20.1250.20">
    <property type="entry name" value="MFS general substrate transporter like domains"/>
    <property type="match status" value="1"/>
</dbReference>
<feature type="transmembrane region" description="Helical" evidence="8">
    <location>
        <begin position="91"/>
        <end position="108"/>
    </location>
</feature>
<dbReference type="PROSITE" id="PS00217">
    <property type="entry name" value="SUGAR_TRANSPORT_2"/>
    <property type="match status" value="1"/>
</dbReference>
<feature type="transmembrane region" description="Helical" evidence="8">
    <location>
        <begin position="58"/>
        <end position="79"/>
    </location>
</feature>
<dbReference type="Pfam" id="PF00083">
    <property type="entry name" value="Sugar_tr"/>
    <property type="match status" value="1"/>
</dbReference>
<dbReference type="InterPro" id="IPR005828">
    <property type="entry name" value="MFS_sugar_transport-like"/>
</dbReference>
<dbReference type="PROSITE" id="PS00216">
    <property type="entry name" value="SUGAR_TRANSPORT_1"/>
    <property type="match status" value="1"/>
</dbReference>
<feature type="domain" description="Major facilitator superfamily (MFS) profile" evidence="9">
    <location>
        <begin position="18"/>
        <end position="483"/>
    </location>
</feature>
<evidence type="ECO:0000313" key="11">
    <source>
        <dbReference type="Proteomes" id="UP000235786"/>
    </source>
</evidence>
<comment type="subcellular location">
    <subcellularLocation>
        <location evidence="1">Membrane</location>
        <topology evidence="1">Multi-pass membrane protein</topology>
    </subcellularLocation>
</comment>
<proteinExistence type="inferred from homology"/>
<comment type="similarity">
    <text evidence="2 7">Belongs to the major facilitator superfamily. Sugar transporter (TC 2.A.1.1) family.</text>
</comment>
<sequence length="546" mass="59643">MAPTGLKGLLKNKKVFFIAMFASFGGLLYGYQQGVLGQAVVMHAFQKDFPEIHKSASALGWLTSVLQLGGWVGSLSAGIFGEVFSRKHTMFAGSLWVVLGSFLAAGAQSTSYLYAGRLFTGLGVGTLSAIGPLYNSELSPPEMRGFLIALQQLTTTIGIMLAYWVAFGSNYIGGTGDGQSDLAWRLPMIIQGIPAVVLCIGLFFMPFSPRLLINKGKEQEALKTLSYLRNLPEEHYLVQVEFLEIKADAEFERAIFDKRFPELSKGIGNSVWRREFAQYSNIFRSKDNFKRVALASLVMFFQQWTGIDSIIYYASIIFQSLGLTSSTISLLASGVIGIINVATTIPAICFIDKVGRKPLMMAGSLGMCICEIVIGVIVATCGNDWTTHAAAGWAAVVFVWLYIVNFAYSWGPGSWILIAEIFPISIRAKGTSIGASANWMNNFIIAFVVPPMLSNIGWGTYIFFAFWSGAGGIFIWLCMPETKGKTLEEMDQVFGSHTAAEEMEEFAKVQERVGLTALIQGRSGPASDQVSVEKEGVMEVQHINTV</sequence>
<feature type="transmembrane region" description="Helical" evidence="8">
    <location>
        <begin position="15"/>
        <end position="32"/>
    </location>
</feature>
<evidence type="ECO:0000256" key="7">
    <source>
        <dbReference type="RuleBase" id="RU003346"/>
    </source>
</evidence>
<evidence type="ECO:0000256" key="2">
    <source>
        <dbReference type="ARBA" id="ARBA00010992"/>
    </source>
</evidence>
<keyword evidence="4 8" id="KW-0812">Transmembrane</keyword>
<feature type="transmembrane region" description="Helical" evidence="8">
    <location>
        <begin position="292"/>
        <end position="316"/>
    </location>
</feature>
<evidence type="ECO:0000256" key="3">
    <source>
        <dbReference type="ARBA" id="ARBA00022448"/>
    </source>
</evidence>
<dbReference type="InterPro" id="IPR005829">
    <property type="entry name" value="Sugar_transporter_CS"/>
</dbReference>
<evidence type="ECO:0000256" key="6">
    <source>
        <dbReference type="ARBA" id="ARBA00023136"/>
    </source>
</evidence>
<protein>
    <submittedName>
        <fullName evidence="10">General substrate transporter</fullName>
    </submittedName>
</protein>
<feature type="transmembrane region" description="Helical" evidence="8">
    <location>
        <begin position="328"/>
        <end position="351"/>
    </location>
</feature>
<feature type="transmembrane region" description="Helical" evidence="8">
    <location>
        <begin position="186"/>
        <end position="207"/>
    </location>
</feature>
<dbReference type="InterPro" id="IPR036259">
    <property type="entry name" value="MFS_trans_sf"/>
</dbReference>
<name>A0A2J6SAC3_HYAVF</name>
<dbReference type="PRINTS" id="PR00171">
    <property type="entry name" value="SUGRTRNSPORT"/>
</dbReference>
<feature type="transmembrane region" description="Helical" evidence="8">
    <location>
        <begin position="358"/>
        <end position="378"/>
    </location>
</feature>
<feature type="transmembrane region" description="Helical" evidence="8">
    <location>
        <begin position="432"/>
        <end position="452"/>
    </location>
</feature>
<gene>
    <name evidence="10" type="ORF">L207DRAFT_551165</name>
</gene>
<dbReference type="GO" id="GO:0005351">
    <property type="term" value="F:carbohydrate:proton symporter activity"/>
    <property type="evidence" value="ECO:0007669"/>
    <property type="project" value="TreeGrafter"/>
</dbReference>
<accession>A0A2J6SAC3</accession>
<dbReference type="GO" id="GO:0016020">
    <property type="term" value="C:membrane"/>
    <property type="evidence" value="ECO:0007669"/>
    <property type="project" value="UniProtKB-SubCell"/>
</dbReference>
<dbReference type="PROSITE" id="PS50850">
    <property type="entry name" value="MFS"/>
    <property type="match status" value="1"/>
</dbReference>
<evidence type="ECO:0000256" key="4">
    <source>
        <dbReference type="ARBA" id="ARBA00022692"/>
    </source>
</evidence>
<organism evidence="10 11">
    <name type="scientific">Hyaloscypha variabilis (strain UAMH 11265 / GT02V1 / F)</name>
    <name type="common">Meliniomyces variabilis</name>
    <dbReference type="NCBI Taxonomy" id="1149755"/>
    <lineage>
        <taxon>Eukaryota</taxon>
        <taxon>Fungi</taxon>
        <taxon>Dikarya</taxon>
        <taxon>Ascomycota</taxon>
        <taxon>Pezizomycotina</taxon>
        <taxon>Leotiomycetes</taxon>
        <taxon>Helotiales</taxon>
        <taxon>Hyaloscyphaceae</taxon>
        <taxon>Hyaloscypha</taxon>
        <taxon>Hyaloscypha variabilis</taxon>
    </lineage>
</organism>
<evidence type="ECO:0000256" key="1">
    <source>
        <dbReference type="ARBA" id="ARBA00004141"/>
    </source>
</evidence>
<evidence type="ECO:0000259" key="9">
    <source>
        <dbReference type="PROSITE" id="PS50850"/>
    </source>
</evidence>
<dbReference type="Proteomes" id="UP000235786">
    <property type="component" value="Unassembled WGS sequence"/>
</dbReference>
<reference evidence="10 11" key="1">
    <citation type="submission" date="2016-04" db="EMBL/GenBank/DDBJ databases">
        <title>A degradative enzymes factory behind the ericoid mycorrhizal symbiosis.</title>
        <authorList>
            <consortium name="DOE Joint Genome Institute"/>
            <person name="Martino E."/>
            <person name="Morin E."/>
            <person name="Grelet G."/>
            <person name="Kuo A."/>
            <person name="Kohler A."/>
            <person name="Daghino S."/>
            <person name="Barry K."/>
            <person name="Choi C."/>
            <person name="Cichocki N."/>
            <person name="Clum A."/>
            <person name="Copeland A."/>
            <person name="Hainaut M."/>
            <person name="Haridas S."/>
            <person name="Labutti K."/>
            <person name="Lindquist E."/>
            <person name="Lipzen A."/>
            <person name="Khouja H.-R."/>
            <person name="Murat C."/>
            <person name="Ohm R."/>
            <person name="Olson A."/>
            <person name="Spatafora J."/>
            <person name="Veneault-Fourrey C."/>
            <person name="Henrissat B."/>
            <person name="Grigoriev I."/>
            <person name="Martin F."/>
            <person name="Perotto S."/>
        </authorList>
    </citation>
    <scope>NUCLEOTIDE SEQUENCE [LARGE SCALE GENOMIC DNA]</scope>
    <source>
        <strain evidence="10 11">F</strain>
    </source>
</reference>
<dbReference type="InterPro" id="IPR003663">
    <property type="entry name" value="Sugar/inositol_transpt"/>
</dbReference>
<dbReference type="OrthoDB" id="8120565at2759"/>
<dbReference type="AlphaFoldDB" id="A0A2J6SAC3"/>
<dbReference type="InterPro" id="IPR050360">
    <property type="entry name" value="MFS_Sugar_Transporters"/>
</dbReference>
<keyword evidence="3 7" id="KW-0813">Transport</keyword>
<evidence type="ECO:0000256" key="5">
    <source>
        <dbReference type="ARBA" id="ARBA00022989"/>
    </source>
</evidence>
<keyword evidence="5 8" id="KW-1133">Transmembrane helix</keyword>
<keyword evidence="11" id="KW-1185">Reference proteome</keyword>